<organism evidence="2 3">
    <name type="scientific">Aphanomyces astaci</name>
    <name type="common">Crayfish plague agent</name>
    <dbReference type="NCBI Taxonomy" id="112090"/>
    <lineage>
        <taxon>Eukaryota</taxon>
        <taxon>Sar</taxon>
        <taxon>Stramenopiles</taxon>
        <taxon>Oomycota</taxon>
        <taxon>Saprolegniomycetes</taxon>
        <taxon>Saprolegniales</taxon>
        <taxon>Verrucalvaceae</taxon>
        <taxon>Aphanomyces</taxon>
    </lineage>
</organism>
<dbReference type="AlphaFoldDB" id="A0A9X8E2Q6"/>
<evidence type="ECO:0000313" key="3">
    <source>
        <dbReference type="Proteomes" id="UP000275652"/>
    </source>
</evidence>
<protein>
    <submittedName>
        <fullName evidence="2">Uncharacterized protein</fullName>
    </submittedName>
</protein>
<keyword evidence="1" id="KW-0175">Coiled coil</keyword>
<evidence type="ECO:0000256" key="1">
    <source>
        <dbReference type="SAM" id="Coils"/>
    </source>
</evidence>
<feature type="coiled-coil region" evidence="1">
    <location>
        <begin position="42"/>
        <end position="69"/>
    </location>
</feature>
<proteinExistence type="predicted"/>
<reference evidence="2 3" key="1">
    <citation type="journal article" date="2018" name="J. Invertebr. Pathol.">
        <title>New genotyping method for the causative agent of crayfish plague (Aphanomyces astaci) based on whole genome data.</title>
        <authorList>
            <person name="Minardi D."/>
            <person name="Studholme D.J."/>
            <person name="van der Giezen M."/>
            <person name="Pretto T."/>
            <person name="Oidtmann B."/>
        </authorList>
    </citation>
    <scope>NUCLEOTIDE SEQUENCE [LARGE SCALE GENOMIC DNA]</scope>
    <source>
        <strain evidence="2 3">KB13</strain>
    </source>
</reference>
<accession>A0A9X8E2Q6</accession>
<sequence length="198" mass="22150">MICRPASVVASLKLHEAPSDSSTSRRGDKDRKIYSWRQVLMERTFEDENKTLKQDIAAERAELEAILNNRQVNTLLDQLKEERTQRLVEMEASHVREREMQALSSEAAVATKGALLAHEEAAGKRAEVNGLRASIRVSTKLLHVRPPYVQTNANPMHASRLPSTISTLPTPNWKPHNCNCSTRDGRAASIDSVVQCLE</sequence>
<dbReference type="Proteomes" id="UP000275652">
    <property type="component" value="Unassembled WGS sequence"/>
</dbReference>
<name>A0A9X8E2Q6_APHAT</name>
<dbReference type="EMBL" id="QUTI01021762">
    <property type="protein sequence ID" value="RLO08372.1"/>
    <property type="molecule type" value="Genomic_DNA"/>
</dbReference>
<gene>
    <name evidence="2" type="ORF">DYB28_000079</name>
</gene>
<evidence type="ECO:0000313" key="2">
    <source>
        <dbReference type="EMBL" id="RLO08372.1"/>
    </source>
</evidence>
<comment type="caution">
    <text evidence="2">The sequence shown here is derived from an EMBL/GenBank/DDBJ whole genome shotgun (WGS) entry which is preliminary data.</text>
</comment>